<organism evidence="2 3">
    <name type="scientific">Trichonephila inaurata madagascariensis</name>
    <dbReference type="NCBI Taxonomy" id="2747483"/>
    <lineage>
        <taxon>Eukaryota</taxon>
        <taxon>Metazoa</taxon>
        <taxon>Ecdysozoa</taxon>
        <taxon>Arthropoda</taxon>
        <taxon>Chelicerata</taxon>
        <taxon>Arachnida</taxon>
        <taxon>Araneae</taxon>
        <taxon>Araneomorphae</taxon>
        <taxon>Entelegynae</taxon>
        <taxon>Araneoidea</taxon>
        <taxon>Nephilidae</taxon>
        <taxon>Trichonephila</taxon>
        <taxon>Trichonephila inaurata</taxon>
    </lineage>
</organism>
<comment type="caution">
    <text evidence="2">The sequence shown here is derived from an EMBL/GenBank/DDBJ whole genome shotgun (WGS) entry which is preliminary data.</text>
</comment>
<protein>
    <submittedName>
        <fullName evidence="2">Uncharacterized protein</fullName>
    </submittedName>
</protein>
<evidence type="ECO:0000256" key="1">
    <source>
        <dbReference type="SAM" id="MobiDB-lite"/>
    </source>
</evidence>
<gene>
    <name evidence="2" type="ORF">TNIN_499191</name>
</gene>
<evidence type="ECO:0000313" key="3">
    <source>
        <dbReference type="Proteomes" id="UP000886998"/>
    </source>
</evidence>
<reference evidence="2" key="1">
    <citation type="submission" date="2020-08" db="EMBL/GenBank/DDBJ databases">
        <title>Multicomponent nature underlies the extraordinary mechanical properties of spider dragline silk.</title>
        <authorList>
            <person name="Kono N."/>
            <person name="Nakamura H."/>
            <person name="Mori M."/>
            <person name="Yoshida Y."/>
            <person name="Ohtoshi R."/>
            <person name="Malay A.D."/>
            <person name="Moran D.A.P."/>
            <person name="Tomita M."/>
            <person name="Numata K."/>
            <person name="Arakawa K."/>
        </authorList>
    </citation>
    <scope>NUCLEOTIDE SEQUENCE</scope>
</reference>
<dbReference type="AlphaFoldDB" id="A0A8X6WQ10"/>
<feature type="compositionally biased region" description="Basic and acidic residues" evidence="1">
    <location>
        <begin position="41"/>
        <end position="55"/>
    </location>
</feature>
<dbReference type="Proteomes" id="UP000886998">
    <property type="component" value="Unassembled WGS sequence"/>
</dbReference>
<proteinExistence type="predicted"/>
<feature type="region of interest" description="Disordered" evidence="1">
    <location>
        <begin position="40"/>
        <end position="70"/>
    </location>
</feature>
<evidence type="ECO:0000313" key="2">
    <source>
        <dbReference type="EMBL" id="GFY39189.1"/>
    </source>
</evidence>
<dbReference type="EMBL" id="BMAV01001244">
    <property type="protein sequence ID" value="GFY39189.1"/>
    <property type="molecule type" value="Genomic_DNA"/>
</dbReference>
<keyword evidence="3" id="KW-1185">Reference proteome</keyword>
<name>A0A8X6WQ10_9ARAC</name>
<accession>A0A8X6WQ10</accession>
<sequence length="97" mass="10824">MRRKNIFHLHRNHTWGCFISPPPTEPQVFLSGIVLTLPGDRSGKDGGDAHREKSVTRKPSGSFPLTPTKKNEIMHSITVSPPTEQFSLTTLMLRSST</sequence>